<dbReference type="Proteomes" id="UP001145050">
    <property type="component" value="Unassembled WGS sequence"/>
</dbReference>
<dbReference type="AlphaFoldDB" id="A0A9X4ANC5"/>
<dbReference type="InterPro" id="IPR002575">
    <property type="entry name" value="Aminoglycoside_PTrfase"/>
</dbReference>
<gene>
    <name evidence="2" type="ORF">NC797_18055</name>
</gene>
<evidence type="ECO:0000313" key="3">
    <source>
        <dbReference type="Proteomes" id="UP001145050"/>
    </source>
</evidence>
<dbReference type="Pfam" id="PF01636">
    <property type="entry name" value="APH"/>
    <property type="match status" value="1"/>
</dbReference>
<dbReference type="Gene3D" id="3.90.1200.10">
    <property type="match status" value="1"/>
</dbReference>
<comment type="caution">
    <text evidence="2">The sequence shown here is derived from an EMBL/GenBank/DDBJ whole genome shotgun (WGS) entry which is preliminary data.</text>
</comment>
<evidence type="ECO:0000313" key="2">
    <source>
        <dbReference type="EMBL" id="MDC3426367.1"/>
    </source>
</evidence>
<protein>
    <submittedName>
        <fullName evidence="2">Aminoglycoside phosphotransferase family protein</fullName>
    </submittedName>
</protein>
<sequence>MKKETGILEYIKNRVSIPIPYPIYQSFEELEVGKVFSGYSLIQGSPLWRDSLERIEKGDLVQGIASQLVTFLKELHSIPKEKADVFLQLEDNDPREEMAELYQKIENKLFPFIRKEAQDEIINSFETFLVSDTYNLKTMLIHGDFGASNIIWQPDTCKVSGIIDFGGSGLGDPAYDFAGILSSYGEAFFNMCMDLYPNGKQISKRVKFYKSTFALMEALHGIENDDIQAFENGIKDYR</sequence>
<accession>A0A9X4ANC5</accession>
<dbReference type="PANTHER" id="PTHR21310:SF42">
    <property type="entry name" value="BIFUNCTIONAL AAC_APH"/>
    <property type="match status" value="1"/>
</dbReference>
<evidence type="ECO:0000259" key="1">
    <source>
        <dbReference type="Pfam" id="PF01636"/>
    </source>
</evidence>
<dbReference type="EMBL" id="JAMQKB010000050">
    <property type="protein sequence ID" value="MDC3426367.1"/>
    <property type="molecule type" value="Genomic_DNA"/>
</dbReference>
<reference evidence="2" key="1">
    <citation type="submission" date="2022-06" db="EMBL/GenBank/DDBJ databases">
        <title>Aquibacillus sp. a new bacterium isolated from soil saline samples.</title>
        <authorList>
            <person name="Galisteo C."/>
            <person name="De La Haba R."/>
            <person name="Sanchez-Porro C."/>
            <person name="Ventosa A."/>
        </authorList>
    </citation>
    <scope>NUCLEOTIDE SEQUENCE</scope>
    <source>
        <strain evidence="2">3ASR75-11</strain>
    </source>
</reference>
<dbReference type="RefSeq" id="WP_272438193.1">
    <property type="nucleotide sequence ID" value="NZ_JAMQKB010000050.1"/>
</dbReference>
<name>A0A9X4ANC5_9BACI</name>
<keyword evidence="3" id="KW-1185">Reference proteome</keyword>
<proteinExistence type="predicted"/>
<dbReference type="SUPFAM" id="SSF56112">
    <property type="entry name" value="Protein kinase-like (PK-like)"/>
    <property type="match status" value="1"/>
</dbReference>
<dbReference type="InterPro" id="IPR011009">
    <property type="entry name" value="Kinase-like_dom_sf"/>
</dbReference>
<organism evidence="2 3">
    <name type="scientific">Terrihalobacillus insolitus</name>
    <dbReference type="NCBI Taxonomy" id="2950438"/>
    <lineage>
        <taxon>Bacteria</taxon>
        <taxon>Bacillati</taxon>
        <taxon>Bacillota</taxon>
        <taxon>Bacilli</taxon>
        <taxon>Bacillales</taxon>
        <taxon>Bacillaceae</taxon>
        <taxon>Terrihalobacillus</taxon>
    </lineage>
</organism>
<dbReference type="InterPro" id="IPR051678">
    <property type="entry name" value="AGP_Transferase"/>
</dbReference>
<dbReference type="PANTHER" id="PTHR21310">
    <property type="entry name" value="AMINOGLYCOSIDE PHOSPHOTRANSFERASE-RELATED-RELATED"/>
    <property type="match status" value="1"/>
</dbReference>
<feature type="domain" description="Aminoglycoside phosphotransferase" evidence="1">
    <location>
        <begin position="3"/>
        <end position="189"/>
    </location>
</feature>